<sequence>MTVLHEAQTLEVRLDDGVATLVLTRPELLNRFDQDVHNDFTAALGAIEESELVRAVVIASTGKVFSAGGDFDFMLKANTDLAFLLHHAEVGKQLLMSLVDLQVPVVAAVQGPAIGLGATVALACDCVVAAKGVTLADPHVRVGLVAGDGGCLVWPMALGMTRARRYLLTGHALTAEDGYQFGAVTDLVDRSEDVGDTAQQLARELASLPPIAVQGTKRALRNAMRARANEVVDVAMANEVASASSQDLVEAIAAFREKRRGSYVGG</sequence>
<dbReference type="Gene3D" id="1.10.12.10">
    <property type="entry name" value="Lyase 2-enoyl-coa Hydratase, Chain A, domain 2"/>
    <property type="match status" value="1"/>
</dbReference>
<dbReference type="Gene3D" id="3.90.226.10">
    <property type="entry name" value="2-enoyl-CoA Hydratase, Chain A, domain 1"/>
    <property type="match status" value="1"/>
</dbReference>
<dbReference type="Pfam" id="PF00378">
    <property type="entry name" value="ECH_1"/>
    <property type="match status" value="1"/>
</dbReference>
<dbReference type="PANTHER" id="PTHR43459">
    <property type="entry name" value="ENOYL-COA HYDRATASE"/>
    <property type="match status" value="1"/>
</dbReference>
<keyword evidence="3" id="KW-1185">Reference proteome</keyword>
<dbReference type="PANTHER" id="PTHR43459:SF3">
    <property type="entry name" value="ENOYL-COA HYDRATASE ECHA15 (ENOYL HYDRASE) (UNSATURATED ACYL-COA HYDRATASE) (CROTONASE)-RELATED"/>
    <property type="match status" value="1"/>
</dbReference>
<dbReference type="Proteomes" id="UP000057134">
    <property type="component" value="Chromosome"/>
</dbReference>
<proteinExistence type="inferred from homology"/>
<accession>A0A0N9XQ68</accession>
<name>A0A0N9XQ68_MYCFO</name>
<comment type="similarity">
    <text evidence="1">Belongs to the enoyl-CoA hydratase/isomerase family.</text>
</comment>
<dbReference type="InterPro" id="IPR001753">
    <property type="entry name" value="Enoyl-CoA_hydra/iso"/>
</dbReference>
<dbReference type="CDD" id="cd06558">
    <property type="entry name" value="crotonase-like"/>
    <property type="match status" value="1"/>
</dbReference>
<evidence type="ECO:0000313" key="2">
    <source>
        <dbReference type="EMBL" id="ALI25846.1"/>
    </source>
</evidence>
<dbReference type="EMBL" id="CP011269">
    <property type="protein sequence ID" value="ALI25846.1"/>
    <property type="molecule type" value="Genomic_DNA"/>
</dbReference>
<dbReference type="InterPro" id="IPR014748">
    <property type="entry name" value="Enoyl-CoA_hydra_C"/>
</dbReference>
<gene>
    <name evidence="2" type="ORF">XA26_20000</name>
</gene>
<dbReference type="InterPro" id="IPR029045">
    <property type="entry name" value="ClpP/crotonase-like_dom_sf"/>
</dbReference>
<keyword evidence="2" id="KW-0456">Lyase</keyword>
<organism evidence="2 3">
    <name type="scientific">Mycolicibacterium fortuitum</name>
    <name type="common">Mycobacterium fortuitum</name>
    <dbReference type="NCBI Taxonomy" id="1766"/>
    <lineage>
        <taxon>Bacteria</taxon>
        <taxon>Bacillati</taxon>
        <taxon>Actinomycetota</taxon>
        <taxon>Actinomycetes</taxon>
        <taxon>Mycobacteriales</taxon>
        <taxon>Mycobacteriaceae</taxon>
        <taxon>Mycolicibacterium</taxon>
    </lineage>
</organism>
<dbReference type="GO" id="GO:0004300">
    <property type="term" value="F:enoyl-CoA hydratase activity"/>
    <property type="evidence" value="ECO:0007669"/>
    <property type="project" value="UniProtKB-EC"/>
</dbReference>
<reference evidence="2 3" key="1">
    <citation type="journal article" date="2015" name="MBio">
        <title>Enzymatic Degradation of Phenazines Can Generate Energy and Protect Sensitive Organisms from Toxicity.</title>
        <authorList>
            <person name="Costa K.C."/>
            <person name="Bergkessel M."/>
            <person name="Saunders S."/>
            <person name="Korlach J."/>
            <person name="Newman D.K."/>
        </authorList>
    </citation>
    <scope>NUCLEOTIDE SEQUENCE [LARGE SCALE GENOMIC DNA]</scope>
    <source>
        <strain evidence="2 3">CT6</strain>
    </source>
</reference>
<dbReference type="STRING" id="1766.XA26_20000"/>
<evidence type="ECO:0000313" key="3">
    <source>
        <dbReference type="Proteomes" id="UP000057134"/>
    </source>
</evidence>
<dbReference type="PATRIC" id="fig|1766.6.peg.1986"/>
<dbReference type="AlphaFoldDB" id="A0A0N9XQ68"/>
<evidence type="ECO:0000256" key="1">
    <source>
        <dbReference type="ARBA" id="ARBA00005254"/>
    </source>
</evidence>
<dbReference type="SUPFAM" id="SSF52096">
    <property type="entry name" value="ClpP/crotonase"/>
    <property type="match status" value="1"/>
</dbReference>
<protein>
    <submittedName>
        <fullName evidence="2">Enoyl-CoA hydratase</fullName>
        <ecNumber evidence="2">4.2.1.17</ecNumber>
    </submittedName>
</protein>
<dbReference type="KEGG" id="mft:XA26_20000"/>
<dbReference type="RefSeq" id="WP_054601760.1">
    <property type="nucleotide sequence ID" value="NZ_CP011269.1"/>
</dbReference>
<dbReference type="EC" id="4.2.1.17" evidence="2"/>